<sequence length="42" mass="4971">MEVIQGKVDRYKPTEGSNEAMMSKEEFTQMYDTYYQRVEGAE</sequence>
<name>A0A917CKB6_9BACL</name>
<organism evidence="2 3">
    <name type="scientific">Paenibacillus albidus</name>
    <dbReference type="NCBI Taxonomy" id="2041023"/>
    <lineage>
        <taxon>Bacteria</taxon>
        <taxon>Bacillati</taxon>
        <taxon>Bacillota</taxon>
        <taxon>Bacilli</taxon>
        <taxon>Bacillales</taxon>
        <taxon>Paenibacillaceae</taxon>
        <taxon>Paenibacillus</taxon>
    </lineage>
</organism>
<feature type="region of interest" description="Disordered" evidence="1">
    <location>
        <begin position="1"/>
        <end position="23"/>
    </location>
</feature>
<dbReference type="EMBL" id="BMKR01000017">
    <property type="protein sequence ID" value="GGF90663.1"/>
    <property type="molecule type" value="Genomic_DNA"/>
</dbReference>
<dbReference type="Proteomes" id="UP000637643">
    <property type="component" value="Unassembled WGS sequence"/>
</dbReference>
<proteinExistence type="predicted"/>
<dbReference type="RefSeq" id="WP_268240802.1">
    <property type="nucleotide sequence ID" value="NZ_BMKR01000017.1"/>
</dbReference>
<accession>A0A917CKB6</accession>
<dbReference type="AlphaFoldDB" id="A0A917CKB6"/>
<comment type="caution">
    <text evidence="2">The sequence shown here is derived from an EMBL/GenBank/DDBJ whole genome shotgun (WGS) entry which is preliminary data.</text>
</comment>
<evidence type="ECO:0000256" key="1">
    <source>
        <dbReference type="SAM" id="MobiDB-lite"/>
    </source>
</evidence>
<gene>
    <name evidence="2" type="ORF">GCM10010912_39720</name>
</gene>
<reference evidence="2" key="2">
    <citation type="submission" date="2020-09" db="EMBL/GenBank/DDBJ databases">
        <authorList>
            <person name="Sun Q."/>
            <person name="Zhou Y."/>
        </authorList>
    </citation>
    <scope>NUCLEOTIDE SEQUENCE</scope>
    <source>
        <strain evidence="2">CGMCC 1.16134</strain>
    </source>
</reference>
<keyword evidence="3" id="KW-1185">Reference proteome</keyword>
<reference evidence="2" key="1">
    <citation type="journal article" date="2014" name="Int. J. Syst. Evol. Microbiol.">
        <title>Complete genome sequence of Corynebacterium casei LMG S-19264T (=DSM 44701T), isolated from a smear-ripened cheese.</title>
        <authorList>
            <consortium name="US DOE Joint Genome Institute (JGI-PGF)"/>
            <person name="Walter F."/>
            <person name="Albersmeier A."/>
            <person name="Kalinowski J."/>
            <person name="Ruckert C."/>
        </authorList>
    </citation>
    <scope>NUCLEOTIDE SEQUENCE</scope>
    <source>
        <strain evidence="2">CGMCC 1.16134</strain>
    </source>
</reference>
<evidence type="ECO:0000313" key="2">
    <source>
        <dbReference type="EMBL" id="GGF90663.1"/>
    </source>
</evidence>
<evidence type="ECO:0000313" key="3">
    <source>
        <dbReference type="Proteomes" id="UP000637643"/>
    </source>
</evidence>
<protein>
    <submittedName>
        <fullName evidence="2">Uncharacterized protein</fullName>
    </submittedName>
</protein>